<evidence type="ECO:0000259" key="6">
    <source>
        <dbReference type="Pfam" id="PF00294"/>
    </source>
</evidence>
<dbReference type="Proteomes" id="UP001500432">
    <property type="component" value="Unassembled WGS sequence"/>
</dbReference>
<keyword evidence="5" id="KW-0067">ATP-binding</keyword>
<dbReference type="GO" id="GO:0016301">
    <property type="term" value="F:kinase activity"/>
    <property type="evidence" value="ECO:0007669"/>
    <property type="project" value="UniProtKB-KW"/>
</dbReference>
<organism evidence="7 8">
    <name type="scientific">Sinomonas flava</name>
    <dbReference type="NCBI Taxonomy" id="496857"/>
    <lineage>
        <taxon>Bacteria</taxon>
        <taxon>Bacillati</taxon>
        <taxon>Actinomycetota</taxon>
        <taxon>Actinomycetes</taxon>
        <taxon>Micrococcales</taxon>
        <taxon>Micrococcaceae</taxon>
        <taxon>Sinomonas</taxon>
    </lineage>
</organism>
<dbReference type="Pfam" id="PF00294">
    <property type="entry name" value="PfkB"/>
    <property type="match status" value="1"/>
</dbReference>
<dbReference type="EMBL" id="BAAAQW010000004">
    <property type="protein sequence ID" value="GAA2199478.1"/>
    <property type="molecule type" value="Genomic_DNA"/>
</dbReference>
<feature type="domain" description="Carbohydrate kinase PfkB" evidence="6">
    <location>
        <begin position="16"/>
        <end position="310"/>
    </location>
</feature>
<protein>
    <submittedName>
        <fullName evidence="7">Sugar kinase</fullName>
    </submittedName>
</protein>
<dbReference type="InterPro" id="IPR002173">
    <property type="entry name" value="Carboh/pur_kinase_PfkB_CS"/>
</dbReference>
<proteinExistence type="inferred from homology"/>
<dbReference type="SUPFAM" id="SSF53613">
    <property type="entry name" value="Ribokinase-like"/>
    <property type="match status" value="1"/>
</dbReference>
<dbReference type="InterPro" id="IPR011611">
    <property type="entry name" value="PfkB_dom"/>
</dbReference>
<name>A0ABP5NMR5_9MICC</name>
<dbReference type="CDD" id="cd01166">
    <property type="entry name" value="KdgK"/>
    <property type="match status" value="1"/>
</dbReference>
<comment type="similarity">
    <text evidence="1">Belongs to the carbohydrate kinase PfkB family.</text>
</comment>
<sequence length="333" mass="34593">MSQPHAVVRPVPEVPYVVTLGETMALMSPDEVGPLAHASALRLGMGGSESNVAIGLQRLGVQAVWCSRLGDDAFGELVAREVRAEQVDVRAVVDPAAPTGMMVKERRTAVSQRVTYYRAGSAASRMTPDDVDPRLIAGAAVLHVSGITAAISATAAATLRHAVAVARDAGVTVSFDLNHRSSLWSDADARALYREVIPLADVVFGGLEEAALAVGEPGESGEAFDAETAARRLVALGARQAVVKLGAEGALALVDGVVHRRAAIPVPVVDTVGAGDAFVAGYLAELVEGRGVDERLATAVATGAFACMVPSDWEGLPRRRDLALLGATEPVQR</sequence>
<reference evidence="8" key="1">
    <citation type="journal article" date="2019" name="Int. J. Syst. Evol. Microbiol.">
        <title>The Global Catalogue of Microorganisms (GCM) 10K type strain sequencing project: providing services to taxonomists for standard genome sequencing and annotation.</title>
        <authorList>
            <consortium name="The Broad Institute Genomics Platform"/>
            <consortium name="The Broad Institute Genome Sequencing Center for Infectious Disease"/>
            <person name="Wu L."/>
            <person name="Ma J."/>
        </authorList>
    </citation>
    <scope>NUCLEOTIDE SEQUENCE [LARGE SCALE GENOMIC DNA]</scope>
    <source>
        <strain evidence="8">JCM 16034</strain>
    </source>
</reference>
<evidence type="ECO:0000256" key="5">
    <source>
        <dbReference type="ARBA" id="ARBA00022840"/>
    </source>
</evidence>
<evidence type="ECO:0000256" key="1">
    <source>
        <dbReference type="ARBA" id="ARBA00010688"/>
    </source>
</evidence>
<evidence type="ECO:0000256" key="4">
    <source>
        <dbReference type="ARBA" id="ARBA00022777"/>
    </source>
</evidence>
<comment type="caution">
    <text evidence="7">The sequence shown here is derived from an EMBL/GenBank/DDBJ whole genome shotgun (WGS) entry which is preliminary data.</text>
</comment>
<evidence type="ECO:0000313" key="7">
    <source>
        <dbReference type="EMBL" id="GAA2199478.1"/>
    </source>
</evidence>
<dbReference type="RefSeq" id="WP_344299180.1">
    <property type="nucleotide sequence ID" value="NZ_BAAAQW010000004.1"/>
</dbReference>
<evidence type="ECO:0000256" key="2">
    <source>
        <dbReference type="ARBA" id="ARBA00022679"/>
    </source>
</evidence>
<evidence type="ECO:0000256" key="3">
    <source>
        <dbReference type="ARBA" id="ARBA00022741"/>
    </source>
</evidence>
<accession>A0ABP5NMR5</accession>
<dbReference type="Gene3D" id="3.40.1190.20">
    <property type="match status" value="1"/>
</dbReference>
<keyword evidence="2" id="KW-0808">Transferase</keyword>
<keyword evidence="3" id="KW-0547">Nucleotide-binding</keyword>
<dbReference type="InterPro" id="IPR029056">
    <property type="entry name" value="Ribokinase-like"/>
</dbReference>
<dbReference type="InterPro" id="IPR050306">
    <property type="entry name" value="PfkB_Carbo_kinase"/>
</dbReference>
<gene>
    <name evidence="7" type="ORF">GCM10009849_16030</name>
</gene>
<keyword evidence="8" id="KW-1185">Reference proteome</keyword>
<dbReference type="PANTHER" id="PTHR43085:SF1">
    <property type="entry name" value="PSEUDOURIDINE KINASE-RELATED"/>
    <property type="match status" value="1"/>
</dbReference>
<dbReference type="PANTHER" id="PTHR43085">
    <property type="entry name" value="HEXOKINASE FAMILY MEMBER"/>
    <property type="match status" value="1"/>
</dbReference>
<dbReference type="PROSITE" id="PS00584">
    <property type="entry name" value="PFKB_KINASES_2"/>
    <property type="match status" value="1"/>
</dbReference>
<keyword evidence="4 7" id="KW-0418">Kinase</keyword>
<evidence type="ECO:0000313" key="8">
    <source>
        <dbReference type="Proteomes" id="UP001500432"/>
    </source>
</evidence>